<feature type="domain" description="HTH araC/xylS-type" evidence="4">
    <location>
        <begin position="168"/>
        <end position="269"/>
    </location>
</feature>
<dbReference type="Proteomes" id="UP000196531">
    <property type="component" value="Unassembled WGS sequence"/>
</dbReference>
<dbReference type="Pfam" id="PF20240">
    <property type="entry name" value="DUF6597"/>
    <property type="match status" value="1"/>
</dbReference>
<dbReference type="AlphaFoldDB" id="A0A1Y5FBK7"/>
<gene>
    <name evidence="5" type="ORF">A9Q84_14895</name>
</gene>
<dbReference type="InterPro" id="IPR018062">
    <property type="entry name" value="HTH_AraC-typ_CS"/>
</dbReference>
<dbReference type="GO" id="GO:0003700">
    <property type="term" value="F:DNA-binding transcription factor activity"/>
    <property type="evidence" value="ECO:0007669"/>
    <property type="project" value="InterPro"/>
</dbReference>
<dbReference type="InterPro" id="IPR018060">
    <property type="entry name" value="HTH_AraC"/>
</dbReference>
<protein>
    <recommendedName>
        <fullName evidence="4">HTH araC/xylS-type domain-containing protein</fullName>
    </recommendedName>
</protein>
<dbReference type="SMART" id="SM00342">
    <property type="entry name" value="HTH_ARAC"/>
    <property type="match status" value="1"/>
</dbReference>
<evidence type="ECO:0000259" key="4">
    <source>
        <dbReference type="PROSITE" id="PS01124"/>
    </source>
</evidence>
<evidence type="ECO:0000313" key="5">
    <source>
        <dbReference type="EMBL" id="OUR95786.1"/>
    </source>
</evidence>
<accession>A0A1Y5FBK7</accession>
<dbReference type="Pfam" id="PF12833">
    <property type="entry name" value="HTH_18"/>
    <property type="match status" value="1"/>
</dbReference>
<sequence length="273" mass="31659">MKDIEKINFQMITPSDELKDFVQAIWFTENPTNTEELTFKIFNDCGATIVFNYGDALSYEQNQYTLDTKKECSAIGPSKDLLRMIFNGKVLSVGIHFYPATGHHFFNCPMDELSDKLFKMTDEYFSGGVELYSKLEQAFAKSGDRLEVISLIEEHLKTLLKNTKSKPQSALINILKGIHMNHEITLEELSNKFDISLRDIQRLFKTYVGVSPKVYMRLNKVKHVKERIANDEFESLTQLSMDSGYFDQAHFIRDFKAFMEETPKKYHKIKKGE</sequence>
<dbReference type="GO" id="GO:0043565">
    <property type="term" value="F:sequence-specific DNA binding"/>
    <property type="evidence" value="ECO:0007669"/>
    <property type="project" value="InterPro"/>
</dbReference>
<evidence type="ECO:0000256" key="1">
    <source>
        <dbReference type="ARBA" id="ARBA00023015"/>
    </source>
</evidence>
<dbReference type="InterPro" id="IPR046532">
    <property type="entry name" value="DUF6597"/>
</dbReference>
<dbReference type="Gene3D" id="1.10.10.60">
    <property type="entry name" value="Homeodomain-like"/>
    <property type="match status" value="1"/>
</dbReference>
<dbReference type="PANTHER" id="PTHR46796">
    <property type="entry name" value="HTH-TYPE TRANSCRIPTIONAL ACTIVATOR RHAS-RELATED"/>
    <property type="match status" value="1"/>
</dbReference>
<dbReference type="PANTHER" id="PTHR46796:SF13">
    <property type="entry name" value="HTH-TYPE TRANSCRIPTIONAL ACTIVATOR RHAS"/>
    <property type="match status" value="1"/>
</dbReference>
<dbReference type="InterPro" id="IPR050204">
    <property type="entry name" value="AraC_XylS_family_regulators"/>
</dbReference>
<comment type="caution">
    <text evidence="5">The sequence shown here is derived from an EMBL/GenBank/DDBJ whole genome shotgun (WGS) entry which is preliminary data.</text>
</comment>
<name>A0A1Y5FBK7_9BACT</name>
<reference evidence="6" key="1">
    <citation type="journal article" date="2017" name="Proc. Natl. Acad. Sci. U.S.A.">
        <title>Simulation of Deepwater Horizon oil plume reveals substrate specialization within a complex community of hydrocarbon-degraders.</title>
        <authorList>
            <person name="Hu P."/>
            <person name="Dubinsky E.A."/>
            <person name="Probst A.J."/>
            <person name="Wang J."/>
            <person name="Sieber C.M.K."/>
            <person name="Tom L.M."/>
            <person name="Gardinali P."/>
            <person name="Banfield J.F."/>
            <person name="Atlas R.M."/>
            <person name="Andersen G.L."/>
        </authorList>
    </citation>
    <scope>NUCLEOTIDE SEQUENCE [LARGE SCALE GENOMIC DNA]</scope>
</reference>
<evidence type="ECO:0000313" key="6">
    <source>
        <dbReference type="Proteomes" id="UP000196531"/>
    </source>
</evidence>
<keyword evidence="2" id="KW-0238">DNA-binding</keyword>
<dbReference type="PROSITE" id="PS01124">
    <property type="entry name" value="HTH_ARAC_FAMILY_2"/>
    <property type="match status" value="1"/>
</dbReference>
<organism evidence="5 6">
    <name type="scientific">Halobacteriovorax marinus</name>
    <dbReference type="NCBI Taxonomy" id="97084"/>
    <lineage>
        <taxon>Bacteria</taxon>
        <taxon>Pseudomonadati</taxon>
        <taxon>Bdellovibrionota</taxon>
        <taxon>Bacteriovoracia</taxon>
        <taxon>Bacteriovoracales</taxon>
        <taxon>Halobacteriovoraceae</taxon>
        <taxon>Halobacteriovorax</taxon>
    </lineage>
</organism>
<keyword evidence="3" id="KW-0804">Transcription</keyword>
<proteinExistence type="predicted"/>
<keyword evidence="1" id="KW-0805">Transcription regulation</keyword>
<dbReference type="PROSITE" id="PS00041">
    <property type="entry name" value="HTH_ARAC_FAMILY_1"/>
    <property type="match status" value="1"/>
</dbReference>
<evidence type="ECO:0000256" key="3">
    <source>
        <dbReference type="ARBA" id="ARBA00023163"/>
    </source>
</evidence>
<evidence type="ECO:0000256" key="2">
    <source>
        <dbReference type="ARBA" id="ARBA00023125"/>
    </source>
</evidence>
<dbReference type="EMBL" id="MAAO01000007">
    <property type="protein sequence ID" value="OUR95786.1"/>
    <property type="molecule type" value="Genomic_DNA"/>
</dbReference>